<name>A0A2H0RN10_9BACT</name>
<protein>
    <submittedName>
        <fullName evidence="1">Uncharacterized protein</fullName>
    </submittedName>
</protein>
<accession>A0A2H0RN10</accession>
<organism evidence="1 2">
    <name type="scientific">Candidatus Uhrbacteria bacterium CG10_big_fil_rev_8_21_14_0_10_50_16</name>
    <dbReference type="NCBI Taxonomy" id="1975039"/>
    <lineage>
        <taxon>Bacteria</taxon>
        <taxon>Candidatus Uhriibacteriota</taxon>
    </lineage>
</organism>
<evidence type="ECO:0000313" key="1">
    <source>
        <dbReference type="EMBL" id="PIR47837.1"/>
    </source>
</evidence>
<dbReference type="EMBL" id="PCYM01000001">
    <property type="protein sequence ID" value="PIR47837.1"/>
    <property type="molecule type" value="Genomic_DNA"/>
</dbReference>
<proteinExistence type="predicted"/>
<dbReference type="AlphaFoldDB" id="A0A2H0RN10"/>
<sequence length="140" mass="16532">MEKPDRLYHGSTKLIEGYIEPRKALDEMSENNSQLAVYATDRFEVATGMSLTGDNWSFADFDEPDFKVLFAEEPPESDQMRYVYELSSETFERDPENKSQWISFEKVKILEMHKFRTQDLSHLWRMATKEEVDAHTPKNR</sequence>
<gene>
    <name evidence="1" type="ORF">COV06_00330</name>
</gene>
<reference evidence="1 2" key="1">
    <citation type="submission" date="2017-09" db="EMBL/GenBank/DDBJ databases">
        <title>Depth-based differentiation of microbial function through sediment-hosted aquifers and enrichment of novel symbionts in the deep terrestrial subsurface.</title>
        <authorList>
            <person name="Probst A.J."/>
            <person name="Ladd B."/>
            <person name="Jarett J.K."/>
            <person name="Geller-Mcgrath D.E."/>
            <person name="Sieber C.M."/>
            <person name="Emerson J.B."/>
            <person name="Anantharaman K."/>
            <person name="Thomas B.C."/>
            <person name="Malmstrom R."/>
            <person name="Stieglmeier M."/>
            <person name="Klingl A."/>
            <person name="Woyke T."/>
            <person name="Ryan C.M."/>
            <person name="Banfield J.F."/>
        </authorList>
    </citation>
    <scope>NUCLEOTIDE SEQUENCE [LARGE SCALE GENOMIC DNA]</scope>
    <source>
        <strain evidence="1">CG10_big_fil_rev_8_21_14_0_10_50_16</strain>
    </source>
</reference>
<dbReference type="Proteomes" id="UP000230084">
    <property type="component" value="Unassembled WGS sequence"/>
</dbReference>
<comment type="caution">
    <text evidence="1">The sequence shown here is derived from an EMBL/GenBank/DDBJ whole genome shotgun (WGS) entry which is preliminary data.</text>
</comment>
<evidence type="ECO:0000313" key="2">
    <source>
        <dbReference type="Proteomes" id="UP000230084"/>
    </source>
</evidence>